<proteinExistence type="predicted"/>
<comment type="caution">
    <text evidence="1">The sequence shown here is derived from an EMBL/GenBank/DDBJ whole genome shotgun (WGS) entry which is preliminary data.</text>
</comment>
<reference evidence="1" key="1">
    <citation type="submission" date="2024-07" db="EMBL/GenBank/DDBJ databases">
        <title>A survey of Mimosa microsymbionts across Brazilian biomes reveals a high diversity of Paraburkholderia nodulating endemic species, but also that Cupriavidus is common as a symbiont of widespread species.</title>
        <authorList>
            <person name="Rouws L."/>
            <person name="Barauna A."/>
            <person name="Beukes C."/>
            <person name="Rouws J.R.C."/>
            <person name="De Faria S.M."/>
            <person name="Gross E."/>
            <person name="Bueno Dos Reis Junior F."/>
            <person name="Simon M.F."/>
            <person name="Maluk M."/>
            <person name="Odee D.W."/>
            <person name="Kenicer G."/>
            <person name="Young J.P.W."/>
            <person name="Reis V.M."/>
            <person name="Zilli J."/>
            <person name="James E.K."/>
        </authorList>
    </citation>
    <scope>NUCLEOTIDE SEQUENCE</scope>
    <source>
        <strain evidence="1">EG181B</strain>
    </source>
</reference>
<accession>A0ACC6U154</accession>
<evidence type="ECO:0000313" key="2">
    <source>
        <dbReference type="Proteomes" id="UP001558850"/>
    </source>
</evidence>
<sequence>MVNDVRIIDGEWVQLTDWYPGDMKPVRVGTYESRIFDGGWDYFWMVWFDGRHWRDKYGMTLIDQNITWRGLAESNE</sequence>
<dbReference type="EMBL" id="JBFRCH010000007">
    <property type="protein sequence ID" value="MEX3933302.1"/>
    <property type="molecule type" value="Genomic_DNA"/>
</dbReference>
<protein>
    <submittedName>
        <fullName evidence="1">Uncharacterized protein</fullName>
    </submittedName>
</protein>
<organism evidence="1 2">
    <name type="scientific">Paraburkholderia phymatum</name>
    <dbReference type="NCBI Taxonomy" id="148447"/>
    <lineage>
        <taxon>Bacteria</taxon>
        <taxon>Pseudomonadati</taxon>
        <taxon>Pseudomonadota</taxon>
        <taxon>Betaproteobacteria</taxon>
        <taxon>Burkholderiales</taxon>
        <taxon>Burkholderiaceae</taxon>
        <taxon>Paraburkholderia</taxon>
    </lineage>
</organism>
<gene>
    <name evidence="1" type="ORF">AB4Y32_16115</name>
</gene>
<evidence type="ECO:0000313" key="1">
    <source>
        <dbReference type="EMBL" id="MEX3933302.1"/>
    </source>
</evidence>
<dbReference type="Proteomes" id="UP001558850">
    <property type="component" value="Unassembled WGS sequence"/>
</dbReference>
<keyword evidence="2" id="KW-1185">Reference proteome</keyword>
<name>A0ACC6U154_9BURK</name>